<evidence type="ECO:0000256" key="8">
    <source>
        <dbReference type="HAMAP-Rule" id="MF_01445"/>
    </source>
</evidence>
<dbReference type="FunCoup" id="F2LWF5">
    <property type="interactions" value="416"/>
</dbReference>
<sequence length="335" mass="36140">MILAFDTSCDDTAVAVLKDNGNYVNLIASQIEVHKALGGVVPELAARKHAEVIAALTKEALHKAEAELSQIDFLSVTVGPGLLPSLLVGVSFAKALAYSHSVPLIAVHHIEGHIFAPFFKRELIFPFLSLVVSGGHTHLFLVKGVGEYEIIGKTLDDAVGEAFDKVARLLGLEYPGGPVIDRLSKTGDPYRFKIPQGLKHDKSYNFSFSGVKTYVKNLVNSMGNLSKSDISDIAASFQKASIDILVEKTFKAATEYGVKIVSISGGVSANSYLREAFAEAGKQKGIEVVLPPREMTTDNALMIAYRASFRPFEEATTEFSLIEAKPSIKVGSKLI</sequence>
<dbReference type="OrthoDB" id="9806197at2"/>
<evidence type="ECO:0000256" key="1">
    <source>
        <dbReference type="ARBA" id="ARBA00022490"/>
    </source>
</evidence>
<evidence type="ECO:0000256" key="2">
    <source>
        <dbReference type="ARBA" id="ARBA00022679"/>
    </source>
</evidence>
<evidence type="ECO:0000259" key="9">
    <source>
        <dbReference type="Pfam" id="PF00814"/>
    </source>
</evidence>
<dbReference type="PANTHER" id="PTHR11735">
    <property type="entry name" value="TRNA N6-ADENOSINE THREONYLCARBAMOYLTRANSFERASE"/>
    <property type="match status" value="1"/>
</dbReference>
<dbReference type="Gene3D" id="3.30.420.40">
    <property type="match status" value="2"/>
</dbReference>
<dbReference type="NCBIfam" id="TIGR03723">
    <property type="entry name" value="T6A_TsaD_YgjD"/>
    <property type="match status" value="1"/>
</dbReference>
<organism evidence="10 11">
    <name type="scientific">Hippea maritima (strain ATCC 700847 / DSM 10411 / MH2)</name>
    <dbReference type="NCBI Taxonomy" id="760142"/>
    <lineage>
        <taxon>Bacteria</taxon>
        <taxon>Pseudomonadati</taxon>
        <taxon>Campylobacterota</taxon>
        <taxon>Desulfurellia</taxon>
        <taxon>Desulfurellales</taxon>
        <taxon>Hippeaceae</taxon>
        <taxon>Hippea</taxon>
    </lineage>
</organism>
<evidence type="ECO:0000256" key="5">
    <source>
        <dbReference type="ARBA" id="ARBA00023004"/>
    </source>
</evidence>
<evidence type="ECO:0000313" key="11">
    <source>
        <dbReference type="Proteomes" id="UP000008139"/>
    </source>
</evidence>
<dbReference type="KEGG" id="hmr:Hipma_0018"/>
<dbReference type="GO" id="GO:0005737">
    <property type="term" value="C:cytoplasm"/>
    <property type="evidence" value="ECO:0007669"/>
    <property type="project" value="UniProtKB-SubCell"/>
</dbReference>
<feature type="binding site" evidence="8">
    <location>
        <position position="270"/>
    </location>
    <ligand>
        <name>substrate</name>
    </ligand>
</feature>
<dbReference type="InterPro" id="IPR043129">
    <property type="entry name" value="ATPase_NBD"/>
</dbReference>
<dbReference type="FunFam" id="3.30.420.40:FF:000012">
    <property type="entry name" value="tRNA N6-adenosine threonylcarbamoyltransferase"/>
    <property type="match status" value="1"/>
</dbReference>
<dbReference type="PRINTS" id="PR00789">
    <property type="entry name" value="OSIALOPTASE"/>
</dbReference>
<name>F2LWF5_HIPMA</name>
<evidence type="ECO:0000313" key="10">
    <source>
        <dbReference type="EMBL" id="AEA33001.1"/>
    </source>
</evidence>
<comment type="cofactor">
    <cofactor evidence="8">
        <name>Fe(2+)</name>
        <dbReference type="ChEBI" id="CHEBI:29033"/>
    </cofactor>
    <text evidence="8">Binds 1 Fe(2+) ion per subunit.</text>
</comment>
<dbReference type="HAMAP" id="MF_01445">
    <property type="entry name" value="TsaD"/>
    <property type="match status" value="1"/>
</dbReference>
<dbReference type="EC" id="2.3.1.234" evidence="8"/>
<comment type="catalytic activity">
    <reaction evidence="7 8">
        <text>L-threonylcarbamoyladenylate + adenosine(37) in tRNA = N(6)-L-threonylcarbamoyladenosine(37) in tRNA + AMP + H(+)</text>
        <dbReference type="Rhea" id="RHEA:37059"/>
        <dbReference type="Rhea" id="RHEA-COMP:10162"/>
        <dbReference type="Rhea" id="RHEA-COMP:10163"/>
        <dbReference type="ChEBI" id="CHEBI:15378"/>
        <dbReference type="ChEBI" id="CHEBI:73682"/>
        <dbReference type="ChEBI" id="CHEBI:74411"/>
        <dbReference type="ChEBI" id="CHEBI:74418"/>
        <dbReference type="ChEBI" id="CHEBI:456215"/>
        <dbReference type="EC" id="2.3.1.234"/>
    </reaction>
</comment>
<feature type="binding site" evidence="8">
    <location>
        <position position="164"/>
    </location>
    <ligand>
        <name>substrate</name>
    </ligand>
</feature>
<comment type="subcellular location">
    <subcellularLocation>
        <location evidence="8">Cytoplasm</location>
    </subcellularLocation>
</comment>
<dbReference type="InterPro" id="IPR000905">
    <property type="entry name" value="Gcp-like_dom"/>
</dbReference>
<reference evidence="10 11" key="1">
    <citation type="journal article" date="2011" name="Stand. Genomic Sci.">
        <title>Complete genome sequence of the thermophilic sulfur-reducer Hippea maritima type strain (MH(2)).</title>
        <authorList>
            <person name="Huntemann M."/>
            <person name="Lu M."/>
            <person name="Nolan M."/>
            <person name="Lapidus A."/>
            <person name="Lucas S."/>
            <person name="Hammon N."/>
            <person name="Deshpande S."/>
            <person name="Cheng J.F."/>
            <person name="Tapia R."/>
            <person name="Han C."/>
            <person name="Goodwin L."/>
            <person name="Pitluck S."/>
            <person name="Liolios K."/>
            <person name="Pagani I."/>
            <person name="Ivanova N."/>
            <person name="Ovchinikova G."/>
            <person name="Pati A."/>
            <person name="Chen A."/>
            <person name="Palaniappan K."/>
            <person name="Land M."/>
            <person name="Hauser L."/>
            <person name="Jeffries C.D."/>
            <person name="Detter J.C."/>
            <person name="Brambilla E.M."/>
            <person name="Rohde M."/>
            <person name="Spring S."/>
            <person name="Goker M."/>
            <person name="Woyke T."/>
            <person name="Bristow J."/>
            <person name="Eisen J.A."/>
            <person name="Markowitz V."/>
            <person name="Hugenholtz P."/>
            <person name="Kyrpides N.C."/>
            <person name="Klenk H.P."/>
            <person name="Mavromatis K."/>
        </authorList>
    </citation>
    <scope>NUCLEOTIDE SEQUENCE [LARGE SCALE GENOMIC DNA]</scope>
    <source>
        <strain evidence="11">ATCC 700847 / DSM 10411 / MH2</strain>
    </source>
</reference>
<gene>
    <name evidence="8" type="primary">tsaD</name>
    <name evidence="10" type="ordered locus">Hipma_0018</name>
</gene>
<dbReference type="Proteomes" id="UP000008139">
    <property type="component" value="Chromosome"/>
</dbReference>
<dbReference type="InParanoid" id="F2LWF5"/>
<dbReference type="AlphaFoldDB" id="F2LWF5"/>
<dbReference type="eggNOG" id="COG0533">
    <property type="taxonomic scope" value="Bacteria"/>
</dbReference>
<dbReference type="EMBL" id="CP002606">
    <property type="protein sequence ID" value="AEA33001.1"/>
    <property type="molecule type" value="Genomic_DNA"/>
</dbReference>
<evidence type="ECO:0000256" key="4">
    <source>
        <dbReference type="ARBA" id="ARBA00022723"/>
    </source>
</evidence>
<dbReference type="InterPro" id="IPR017861">
    <property type="entry name" value="KAE1/TsaD"/>
</dbReference>
<feature type="binding site" evidence="8">
    <location>
        <position position="181"/>
    </location>
    <ligand>
        <name>substrate</name>
    </ligand>
</feature>
<evidence type="ECO:0000256" key="3">
    <source>
        <dbReference type="ARBA" id="ARBA00022694"/>
    </source>
</evidence>
<comment type="similarity">
    <text evidence="8">Belongs to the KAE1 / TsaD family.</text>
</comment>
<keyword evidence="3 8" id="KW-0819">tRNA processing</keyword>
<dbReference type="FunFam" id="3.30.420.40:FF:000040">
    <property type="entry name" value="tRNA N6-adenosine threonylcarbamoyltransferase"/>
    <property type="match status" value="1"/>
</dbReference>
<dbReference type="STRING" id="760142.Hipma_0018"/>
<dbReference type="PANTHER" id="PTHR11735:SF6">
    <property type="entry name" value="TRNA N6-ADENOSINE THREONYLCARBAMOYLTRANSFERASE, MITOCHONDRIAL"/>
    <property type="match status" value="1"/>
</dbReference>
<keyword evidence="2 8" id="KW-0808">Transferase</keyword>
<protein>
    <recommendedName>
        <fullName evidence="8">tRNA N6-adenosine threonylcarbamoyltransferase</fullName>
        <ecNumber evidence="8">2.3.1.234</ecNumber>
    </recommendedName>
    <alternativeName>
        <fullName evidence="8">N6-L-threonylcarbamoyladenine synthase</fullName>
        <shortName evidence="8">t(6)A synthase</shortName>
    </alternativeName>
    <alternativeName>
        <fullName evidence="8">t(6)A37 threonylcarbamoyladenosine biosynthesis protein TsaD</fullName>
    </alternativeName>
    <alternativeName>
        <fullName evidence="8">tRNA threonylcarbamoyladenosine biosynthesis protein TsaD</fullName>
    </alternativeName>
</protein>
<keyword evidence="6 8" id="KW-0012">Acyltransferase</keyword>
<comment type="function">
    <text evidence="8">Required for the formation of a threonylcarbamoyl group on adenosine at position 37 (t(6)A37) in tRNAs that read codons beginning with adenine. Is involved in the transfer of the threonylcarbamoyl moiety of threonylcarbamoyl-AMP (TC-AMP) to the N6 group of A37, together with TsaE and TsaB. TsaD likely plays a direct catalytic role in this reaction.</text>
</comment>
<keyword evidence="10" id="KW-0378">Hydrolase</keyword>
<dbReference type="GO" id="GO:0061711">
    <property type="term" value="F:tRNA N(6)-L-threonylcarbamoyladenine synthase activity"/>
    <property type="evidence" value="ECO:0007669"/>
    <property type="project" value="UniProtKB-EC"/>
</dbReference>
<evidence type="ECO:0000256" key="6">
    <source>
        <dbReference type="ARBA" id="ARBA00023315"/>
    </source>
</evidence>
<feature type="binding site" evidence="8">
    <location>
        <begin position="131"/>
        <end position="135"/>
    </location>
    <ligand>
        <name>substrate</name>
    </ligand>
</feature>
<keyword evidence="4 8" id="KW-0479">Metal-binding</keyword>
<dbReference type="InterPro" id="IPR022450">
    <property type="entry name" value="TsaD"/>
</dbReference>
<dbReference type="GO" id="GO:0016787">
    <property type="term" value="F:hydrolase activity"/>
    <property type="evidence" value="ECO:0007669"/>
    <property type="project" value="UniProtKB-KW"/>
</dbReference>
<proteinExistence type="inferred from homology"/>
<reference evidence="11" key="2">
    <citation type="submission" date="2011-03" db="EMBL/GenBank/DDBJ databases">
        <title>The complete genome of Hippea maritima DSM 10411.</title>
        <authorList>
            <consortium name="US DOE Joint Genome Institute (JGI-PGF)"/>
            <person name="Lucas S."/>
            <person name="Copeland A."/>
            <person name="Lapidus A."/>
            <person name="Bruce D."/>
            <person name="Goodwin L."/>
            <person name="Pitluck S."/>
            <person name="Peters L."/>
            <person name="Kyrpides N."/>
            <person name="Mavromatis K."/>
            <person name="Pagani I."/>
            <person name="Ivanova N."/>
            <person name="Mikhailova N."/>
            <person name="Lu M."/>
            <person name="Detter J.C."/>
            <person name="Tapia R."/>
            <person name="Han C."/>
            <person name="Land M."/>
            <person name="Hauser L."/>
            <person name="Markowitz V."/>
            <person name="Cheng J.-F."/>
            <person name="Hugenholtz P."/>
            <person name="Woyke T."/>
            <person name="Wu D."/>
            <person name="Spring S."/>
            <person name="Schroeder M."/>
            <person name="Brambilla E."/>
            <person name="Klenk H.-P."/>
            <person name="Eisen J.A."/>
        </authorList>
    </citation>
    <scope>NUCLEOTIDE SEQUENCE [LARGE SCALE GENOMIC DNA]</scope>
    <source>
        <strain evidence="11">ATCC 700847 / DSM 10411 / MH2</strain>
    </source>
</reference>
<dbReference type="GO" id="GO:0002949">
    <property type="term" value="P:tRNA threonylcarbamoyladenosine modification"/>
    <property type="evidence" value="ECO:0007669"/>
    <property type="project" value="UniProtKB-UniRule"/>
</dbReference>
<accession>F2LWF5</accession>
<dbReference type="HOGENOM" id="CLU_023208_0_2_7"/>
<dbReference type="GO" id="GO:0005506">
    <property type="term" value="F:iron ion binding"/>
    <property type="evidence" value="ECO:0007669"/>
    <property type="project" value="UniProtKB-UniRule"/>
</dbReference>
<feature type="binding site" evidence="8">
    <location>
        <position position="177"/>
    </location>
    <ligand>
        <name>substrate</name>
    </ligand>
</feature>
<feature type="binding site" evidence="8">
    <location>
        <position position="298"/>
    </location>
    <ligand>
        <name>Fe cation</name>
        <dbReference type="ChEBI" id="CHEBI:24875"/>
    </ligand>
</feature>
<dbReference type="Pfam" id="PF00814">
    <property type="entry name" value="TsaD"/>
    <property type="match status" value="1"/>
</dbReference>
<feature type="binding site" evidence="8">
    <location>
        <position position="109"/>
    </location>
    <ligand>
        <name>Fe cation</name>
        <dbReference type="ChEBI" id="CHEBI:24875"/>
    </ligand>
</feature>
<feature type="domain" description="Gcp-like" evidence="9">
    <location>
        <begin position="25"/>
        <end position="305"/>
    </location>
</feature>
<keyword evidence="5 8" id="KW-0408">Iron</keyword>
<dbReference type="RefSeq" id="WP_013681046.1">
    <property type="nucleotide sequence ID" value="NC_015318.1"/>
</dbReference>
<feature type="binding site" evidence="8">
    <location>
        <position position="113"/>
    </location>
    <ligand>
        <name>Fe cation</name>
        <dbReference type="ChEBI" id="CHEBI:24875"/>
    </ligand>
</feature>
<dbReference type="SUPFAM" id="SSF53067">
    <property type="entry name" value="Actin-like ATPase domain"/>
    <property type="match status" value="2"/>
</dbReference>
<evidence type="ECO:0000256" key="7">
    <source>
        <dbReference type="ARBA" id="ARBA00048117"/>
    </source>
</evidence>
<keyword evidence="11" id="KW-1185">Reference proteome</keyword>
<keyword evidence="1 8" id="KW-0963">Cytoplasm</keyword>
<dbReference type="CDD" id="cd24133">
    <property type="entry name" value="ASKHA_NBD_TsaD_bac"/>
    <property type="match status" value="1"/>
</dbReference>
<dbReference type="NCBIfam" id="TIGR00329">
    <property type="entry name" value="gcp_kae1"/>
    <property type="match status" value="1"/>
</dbReference>